<reference evidence="1 2" key="1">
    <citation type="submission" date="2020-02" db="EMBL/GenBank/DDBJ databases">
        <title>Sequencing the genomes of 1000 actinobacteria strains.</title>
        <authorList>
            <person name="Klenk H.-P."/>
        </authorList>
    </citation>
    <scope>NUCLEOTIDE SEQUENCE [LARGE SCALE GENOMIC DNA]</scope>
    <source>
        <strain evidence="1 2">DSM 45201</strain>
    </source>
</reference>
<accession>A0A846M3I3</accession>
<dbReference type="SUPFAM" id="SSF56784">
    <property type="entry name" value="HAD-like"/>
    <property type="match status" value="1"/>
</dbReference>
<dbReference type="InterPro" id="IPR023214">
    <property type="entry name" value="HAD_sf"/>
</dbReference>
<dbReference type="SFLD" id="SFLDS00003">
    <property type="entry name" value="Haloacid_Dehalogenase"/>
    <property type="match status" value="1"/>
</dbReference>
<dbReference type="PANTHER" id="PTHR18901:SF38">
    <property type="entry name" value="PSEUDOURIDINE-5'-PHOSPHATASE"/>
    <property type="match status" value="1"/>
</dbReference>
<keyword evidence="1" id="KW-0378">Hydrolase</keyword>
<dbReference type="Gene3D" id="3.40.50.1000">
    <property type="entry name" value="HAD superfamily/HAD-like"/>
    <property type="match status" value="1"/>
</dbReference>
<organism evidence="1 2">
    <name type="scientific">Modestobacter marinus</name>
    <dbReference type="NCBI Taxonomy" id="477641"/>
    <lineage>
        <taxon>Bacteria</taxon>
        <taxon>Bacillati</taxon>
        <taxon>Actinomycetota</taxon>
        <taxon>Actinomycetes</taxon>
        <taxon>Geodermatophilales</taxon>
        <taxon>Geodermatophilaceae</taxon>
        <taxon>Modestobacter</taxon>
    </lineage>
</organism>
<dbReference type="AlphaFoldDB" id="A0A846M3I3"/>
<dbReference type="EMBL" id="JAAMPA010000002">
    <property type="protein sequence ID" value="NIH69070.1"/>
    <property type="molecule type" value="Genomic_DNA"/>
</dbReference>
<dbReference type="GO" id="GO:0016787">
    <property type="term" value="F:hydrolase activity"/>
    <property type="evidence" value="ECO:0007669"/>
    <property type="project" value="UniProtKB-KW"/>
</dbReference>
<dbReference type="PRINTS" id="PR00413">
    <property type="entry name" value="HADHALOGNASE"/>
</dbReference>
<evidence type="ECO:0000313" key="1">
    <source>
        <dbReference type="EMBL" id="NIH69070.1"/>
    </source>
</evidence>
<comment type="caution">
    <text evidence="1">The sequence shown here is derived from an EMBL/GenBank/DDBJ whole genome shotgun (WGS) entry which is preliminary data.</text>
</comment>
<dbReference type="SFLD" id="SFLDG01129">
    <property type="entry name" value="C1.5:_HAD__Beta-PGM__Phosphata"/>
    <property type="match status" value="1"/>
</dbReference>
<protein>
    <submittedName>
        <fullName evidence="1">HAD superfamily hydrolase (TIGR01509 family)</fullName>
    </submittedName>
</protein>
<name>A0A846M3I3_9ACTN</name>
<dbReference type="PANTHER" id="PTHR18901">
    <property type="entry name" value="2-DEOXYGLUCOSE-6-PHOSPHATE PHOSPHATASE 2"/>
    <property type="match status" value="1"/>
</dbReference>
<sequence>MSMTPVDSPSDPDQSLQAVLFDMDGTLVETEELWGEAMDELATALGGVFSAEGRQRTVGQSMRVAMQVLYDDLGLVRDDEQLRVDSRWVEERTATLMTSRGMPWRPGARELLVAVRAAGLATALVTTTPRRIAALVIDQIAADLGESPFDLTVCGDEVPARKPDPAPYLQAMVQLGVEPARCLVIEDSLVGVTAGLSSGAAVLGVPSVQPLERLPGLVLRPSLVDITVADLHQLLAERDFAPTT</sequence>
<dbReference type="Pfam" id="PF00702">
    <property type="entry name" value="Hydrolase"/>
    <property type="match status" value="1"/>
</dbReference>
<dbReference type="Gene3D" id="1.10.150.240">
    <property type="entry name" value="Putative phosphatase, domain 2"/>
    <property type="match status" value="1"/>
</dbReference>
<dbReference type="InterPro" id="IPR036412">
    <property type="entry name" value="HAD-like_sf"/>
</dbReference>
<dbReference type="InterPro" id="IPR023198">
    <property type="entry name" value="PGP-like_dom2"/>
</dbReference>
<dbReference type="CDD" id="cd07505">
    <property type="entry name" value="HAD_BPGM-like"/>
    <property type="match status" value="1"/>
</dbReference>
<gene>
    <name evidence="1" type="ORF">FB380_003558</name>
</gene>
<dbReference type="Proteomes" id="UP000552836">
    <property type="component" value="Unassembled WGS sequence"/>
</dbReference>
<evidence type="ECO:0000313" key="2">
    <source>
        <dbReference type="Proteomes" id="UP000552836"/>
    </source>
</evidence>
<dbReference type="NCBIfam" id="TIGR01509">
    <property type="entry name" value="HAD-SF-IA-v3"/>
    <property type="match status" value="1"/>
</dbReference>
<proteinExistence type="predicted"/>
<dbReference type="InterPro" id="IPR006439">
    <property type="entry name" value="HAD-SF_hydro_IA"/>
</dbReference>